<evidence type="ECO:0000256" key="4">
    <source>
        <dbReference type="ARBA" id="ARBA00022617"/>
    </source>
</evidence>
<feature type="transmembrane region" description="Helical" evidence="12">
    <location>
        <begin position="73"/>
        <end position="95"/>
    </location>
</feature>
<evidence type="ECO:0000313" key="14">
    <source>
        <dbReference type="EMBL" id="KAA0175259.1"/>
    </source>
</evidence>
<evidence type="ECO:0000313" key="15">
    <source>
        <dbReference type="Proteomes" id="UP000322899"/>
    </source>
</evidence>
<dbReference type="PROSITE" id="PS50939">
    <property type="entry name" value="CYTOCHROME_B561"/>
    <property type="match status" value="1"/>
</dbReference>
<evidence type="ECO:0000256" key="3">
    <source>
        <dbReference type="ARBA" id="ARBA00022448"/>
    </source>
</evidence>
<feature type="domain" description="Cytochrome b561" evidence="13">
    <location>
        <begin position="4"/>
        <end position="207"/>
    </location>
</feature>
<dbReference type="Gene3D" id="1.20.120.1770">
    <property type="match status" value="1"/>
</dbReference>
<evidence type="ECO:0000256" key="7">
    <source>
        <dbReference type="ARBA" id="ARBA00022982"/>
    </source>
</evidence>
<dbReference type="Proteomes" id="UP000322899">
    <property type="component" value="Unassembled WGS sequence"/>
</dbReference>
<gene>
    <name evidence="14" type="ORF">FNF27_03267</name>
</gene>
<comment type="caution">
    <text evidence="14">The sequence shown here is derived from an EMBL/GenBank/DDBJ whole genome shotgun (WGS) entry which is preliminary data.</text>
</comment>
<evidence type="ECO:0000256" key="8">
    <source>
        <dbReference type="ARBA" id="ARBA00022989"/>
    </source>
</evidence>
<keyword evidence="9" id="KW-0408">Iron</keyword>
<proteinExistence type="predicted"/>
<evidence type="ECO:0000259" key="13">
    <source>
        <dbReference type="PROSITE" id="PS50939"/>
    </source>
</evidence>
<keyword evidence="6" id="KW-0479">Metal-binding</keyword>
<accession>A0A5A8ECJ6</accession>
<dbReference type="GO" id="GO:0140575">
    <property type="term" value="F:transmembrane monodehydroascorbate reductase activity"/>
    <property type="evidence" value="ECO:0007669"/>
    <property type="project" value="InterPro"/>
</dbReference>
<keyword evidence="4" id="KW-0349">Heme</keyword>
<keyword evidence="3" id="KW-0813">Transport</keyword>
<evidence type="ECO:0000256" key="9">
    <source>
        <dbReference type="ARBA" id="ARBA00023004"/>
    </source>
</evidence>
<dbReference type="EMBL" id="VLTO01000015">
    <property type="protein sequence ID" value="KAA0175259.1"/>
    <property type="molecule type" value="Genomic_DNA"/>
</dbReference>
<evidence type="ECO:0000256" key="10">
    <source>
        <dbReference type="ARBA" id="ARBA00023136"/>
    </source>
</evidence>
<comment type="subcellular location">
    <subcellularLocation>
        <location evidence="2">Membrane</location>
        <topology evidence="2">Multi-pass membrane protein</topology>
    </subcellularLocation>
</comment>
<evidence type="ECO:0000256" key="5">
    <source>
        <dbReference type="ARBA" id="ARBA00022692"/>
    </source>
</evidence>
<feature type="transmembrane region" description="Helical" evidence="12">
    <location>
        <begin position="115"/>
        <end position="132"/>
    </location>
</feature>
<feature type="transmembrane region" description="Helical" evidence="12">
    <location>
        <begin position="153"/>
        <end position="173"/>
    </location>
</feature>
<organism evidence="14 15">
    <name type="scientific">Cafeteria roenbergensis</name>
    <name type="common">Marine flagellate</name>
    <dbReference type="NCBI Taxonomy" id="33653"/>
    <lineage>
        <taxon>Eukaryota</taxon>
        <taxon>Sar</taxon>
        <taxon>Stramenopiles</taxon>
        <taxon>Bigyra</taxon>
        <taxon>Opalozoa</taxon>
        <taxon>Bicosoecida</taxon>
        <taxon>Cafeteriaceae</taxon>
        <taxon>Cafeteria</taxon>
    </lineage>
</organism>
<protein>
    <recommendedName>
        <fullName evidence="13">Cytochrome b561 domain-containing protein</fullName>
    </recommendedName>
</protein>
<evidence type="ECO:0000256" key="12">
    <source>
        <dbReference type="SAM" id="Phobius"/>
    </source>
</evidence>
<dbReference type="PANTHER" id="PTHR15422:SF45">
    <property type="entry name" value="CYTOCHROME B561 DOMAIN-CONTAINING PROTEIN"/>
    <property type="match status" value="1"/>
</dbReference>
<dbReference type="InterPro" id="IPR045150">
    <property type="entry name" value="CYB561D1/2"/>
</dbReference>
<dbReference type="GO" id="GO:0046872">
    <property type="term" value="F:metal ion binding"/>
    <property type="evidence" value="ECO:0007669"/>
    <property type="project" value="UniProtKB-KW"/>
</dbReference>
<sequence>MDLAWKVTSGASALGAGVSTALVVAASRSPDGGMTLFAWHPTMMMAAATMFGPSAVLIAQYRGTRKSKEDKENLLLLHAGLQAGAVACAGVGLAAIVANKNNHAKPHFTTPHGKLGAIALLAYTGAAGYAGWRTSQAMGTGAFWHDAAHHVGGAAAVALGAAAAVSGLMHPNWSPPTLGGGTKVLIALGAVGAALVAAAAVGANLTGVTDTLKAAVADEPAAAPAEESAAAAAPAEEPAAAPAEESAAAPAEEPAAAPAEEPAAAPAEEPAAAAAPAEEEPAAAPAEEPAAAPAEEPAAAPAEEPAAAPAEEPAAEE</sequence>
<feature type="region of interest" description="Disordered" evidence="11">
    <location>
        <begin position="219"/>
        <end position="317"/>
    </location>
</feature>
<dbReference type="SMART" id="SM00665">
    <property type="entry name" value="B561"/>
    <property type="match status" value="1"/>
</dbReference>
<dbReference type="AlphaFoldDB" id="A0A5A8ECJ6"/>
<evidence type="ECO:0000256" key="11">
    <source>
        <dbReference type="SAM" id="MobiDB-lite"/>
    </source>
</evidence>
<keyword evidence="5 12" id="KW-0812">Transmembrane</keyword>
<evidence type="ECO:0000256" key="2">
    <source>
        <dbReference type="ARBA" id="ARBA00004141"/>
    </source>
</evidence>
<feature type="transmembrane region" description="Helical" evidence="12">
    <location>
        <begin position="185"/>
        <end position="205"/>
    </location>
</feature>
<keyword evidence="8 12" id="KW-1133">Transmembrane helix</keyword>
<dbReference type="GO" id="GO:0016020">
    <property type="term" value="C:membrane"/>
    <property type="evidence" value="ECO:0007669"/>
    <property type="project" value="UniProtKB-SubCell"/>
</dbReference>
<feature type="transmembrane region" description="Helical" evidence="12">
    <location>
        <begin position="41"/>
        <end position="61"/>
    </location>
</feature>
<dbReference type="Pfam" id="PF03188">
    <property type="entry name" value="Cytochrom_B561"/>
    <property type="match status" value="1"/>
</dbReference>
<reference evidence="14 15" key="1">
    <citation type="submission" date="2019-07" db="EMBL/GenBank/DDBJ databases">
        <title>Genomes of Cafeteria roenbergensis.</title>
        <authorList>
            <person name="Fischer M.G."/>
            <person name="Hackl T."/>
            <person name="Roman M."/>
        </authorList>
    </citation>
    <scope>NUCLEOTIDE SEQUENCE [LARGE SCALE GENOMIC DNA]</scope>
    <source>
        <strain evidence="14 15">E4-10P</strain>
    </source>
</reference>
<keyword evidence="10 12" id="KW-0472">Membrane</keyword>
<evidence type="ECO:0000256" key="6">
    <source>
        <dbReference type="ARBA" id="ARBA00022723"/>
    </source>
</evidence>
<keyword evidence="7" id="KW-0249">Electron transport</keyword>
<evidence type="ECO:0000256" key="1">
    <source>
        <dbReference type="ARBA" id="ARBA00001970"/>
    </source>
</evidence>
<dbReference type="InterPro" id="IPR006593">
    <property type="entry name" value="Cyt_b561/ferric_Rdtase_TM"/>
</dbReference>
<name>A0A5A8ECJ6_CAFRO</name>
<dbReference type="PANTHER" id="PTHR15422">
    <property type="entry name" value="OS05G0565100 PROTEIN"/>
    <property type="match status" value="1"/>
</dbReference>
<comment type="cofactor">
    <cofactor evidence="1">
        <name>heme b</name>
        <dbReference type="ChEBI" id="CHEBI:60344"/>
    </cofactor>
</comment>